<reference evidence="1 2" key="1">
    <citation type="submission" date="2021-03" db="EMBL/GenBank/DDBJ databases">
        <authorList>
            <person name="Peeters C."/>
        </authorList>
    </citation>
    <scope>NUCLEOTIDE SEQUENCE [LARGE SCALE GENOMIC DNA]</scope>
    <source>
        <strain evidence="1 2">LMG 26411</strain>
    </source>
</reference>
<sequence length="77" mass="8185">MIGLKVAWGANAGLLSVSSYSSMSLCASSRASSMLVGKRLDYIEPSGAVLPKAEALLPMSTKSSRDFEALSAVWFRQ</sequence>
<protein>
    <recommendedName>
        <fullName evidence="3">Secreted protein</fullName>
    </recommendedName>
</protein>
<keyword evidence="2" id="KW-1185">Reference proteome</keyword>
<evidence type="ECO:0008006" key="3">
    <source>
        <dbReference type="Google" id="ProtNLM"/>
    </source>
</evidence>
<gene>
    <name evidence="1" type="ORF">LMG26411_00406</name>
</gene>
<proteinExistence type="predicted"/>
<dbReference type="EMBL" id="CAJPVI010000001">
    <property type="protein sequence ID" value="CAG2130748.1"/>
    <property type="molecule type" value="Genomic_DNA"/>
</dbReference>
<evidence type="ECO:0000313" key="2">
    <source>
        <dbReference type="Proteomes" id="UP000672657"/>
    </source>
</evidence>
<name>A0ABM8TAK5_9BURK</name>
<evidence type="ECO:0000313" key="1">
    <source>
        <dbReference type="EMBL" id="CAG2130748.1"/>
    </source>
</evidence>
<organism evidence="1 2">
    <name type="scientific">Cupriavidus numazuensis</name>
    <dbReference type="NCBI Taxonomy" id="221992"/>
    <lineage>
        <taxon>Bacteria</taxon>
        <taxon>Pseudomonadati</taxon>
        <taxon>Pseudomonadota</taxon>
        <taxon>Betaproteobacteria</taxon>
        <taxon>Burkholderiales</taxon>
        <taxon>Burkholderiaceae</taxon>
        <taxon>Cupriavidus</taxon>
    </lineage>
</organism>
<dbReference type="Proteomes" id="UP000672657">
    <property type="component" value="Unassembled WGS sequence"/>
</dbReference>
<accession>A0ABM8TAK5</accession>
<comment type="caution">
    <text evidence="1">The sequence shown here is derived from an EMBL/GenBank/DDBJ whole genome shotgun (WGS) entry which is preliminary data.</text>
</comment>